<dbReference type="PANTHER" id="PTHR34364:SF1">
    <property type="entry name" value="WAS_WASL-INTERACTING FAMILY PROTEIN"/>
    <property type="match status" value="1"/>
</dbReference>
<dbReference type="OrthoDB" id="1907935at2759"/>
<dbReference type="GeneID" id="107822604"/>
<organism evidence="2 3">
    <name type="scientific">Nicotiana tabacum</name>
    <name type="common">Common tobacco</name>
    <dbReference type="NCBI Taxonomy" id="4097"/>
    <lineage>
        <taxon>Eukaryota</taxon>
        <taxon>Viridiplantae</taxon>
        <taxon>Streptophyta</taxon>
        <taxon>Embryophyta</taxon>
        <taxon>Tracheophyta</taxon>
        <taxon>Spermatophyta</taxon>
        <taxon>Magnoliopsida</taxon>
        <taxon>eudicotyledons</taxon>
        <taxon>Gunneridae</taxon>
        <taxon>Pentapetalae</taxon>
        <taxon>asterids</taxon>
        <taxon>lamiids</taxon>
        <taxon>Solanales</taxon>
        <taxon>Solanaceae</taxon>
        <taxon>Nicotianoideae</taxon>
        <taxon>Nicotianeae</taxon>
        <taxon>Nicotiana</taxon>
    </lineage>
</organism>
<reference evidence="3" key="2">
    <citation type="submission" date="2025-08" db="UniProtKB">
        <authorList>
            <consortium name="RefSeq"/>
        </authorList>
    </citation>
    <scope>IDENTIFICATION</scope>
    <source>
        <tissue evidence="3">Leaf</tissue>
    </source>
</reference>
<keyword evidence="1" id="KW-0732">Signal</keyword>
<accession>A0A1S4CU37</accession>
<proteinExistence type="predicted"/>
<keyword evidence="2" id="KW-1185">Reference proteome</keyword>
<name>A0A1S4CU37_TOBAC</name>
<evidence type="ECO:0000313" key="2">
    <source>
        <dbReference type="Proteomes" id="UP000790787"/>
    </source>
</evidence>
<dbReference type="STRING" id="4097.A0A1S4CU37"/>
<evidence type="ECO:0000256" key="1">
    <source>
        <dbReference type="SAM" id="SignalP"/>
    </source>
</evidence>
<dbReference type="PANTHER" id="PTHR34364">
    <property type="entry name" value="WAS/WASL-INTERACTING FAMILY PROTEIN"/>
    <property type="match status" value="1"/>
</dbReference>
<gene>
    <name evidence="3" type="primary">LOC107822604</name>
</gene>
<dbReference type="AlphaFoldDB" id="A0A1S4CU37"/>
<feature type="chain" id="PRO_5012277869" evidence="1">
    <location>
        <begin position="16"/>
        <end position="170"/>
    </location>
</feature>
<dbReference type="RefSeq" id="XP_016504635.1">
    <property type="nucleotide sequence ID" value="XM_016649149.2"/>
</dbReference>
<dbReference type="PaxDb" id="4097-A0A1S4CU37"/>
<protein>
    <submittedName>
        <fullName evidence="3">Uncharacterized protein LOC107822604 isoform X1</fullName>
    </submittedName>
    <submittedName>
        <fullName evidence="3">Uncharacterized protein isoform X1</fullName>
    </submittedName>
</protein>
<reference evidence="2" key="1">
    <citation type="journal article" date="2014" name="Nat. Commun.">
        <title>The tobacco genome sequence and its comparison with those of tomato and potato.</title>
        <authorList>
            <person name="Sierro N."/>
            <person name="Battey J.N."/>
            <person name="Ouadi S."/>
            <person name="Bakaher N."/>
            <person name="Bovet L."/>
            <person name="Willig A."/>
            <person name="Goepfert S."/>
            <person name="Peitsch M.C."/>
            <person name="Ivanov N.V."/>
        </authorList>
    </citation>
    <scope>NUCLEOTIDE SEQUENCE [LARGE SCALE GENOMIC DNA]</scope>
</reference>
<dbReference type="RefSeq" id="XP_016504635.1">
    <property type="nucleotide sequence ID" value="XM_016649149.1"/>
</dbReference>
<evidence type="ECO:0000313" key="3">
    <source>
        <dbReference type="RefSeq" id="XP_016504635.1"/>
    </source>
</evidence>
<feature type="signal peptide" evidence="1">
    <location>
        <begin position="1"/>
        <end position="15"/>
    </location>
</feature>
<sequence>MLLLMLLHLLHQLFLLMFHHQLHVPNLFRMFQKLRFLVEIILTASMLLLTKEKKLQLEAALWRTTTVRENQVTAYLVLRTKRKDVGTDAGEVSDSPSNSVSSAAAITAAPPVLPAIVHEPISGEQQRELFKWILEEKRKLKPKDPEEKRRTDDEKAILKQFIRAKSIPSL</sequence>
<dbReference type="Proteomes" id="UP000790787">
    <property type="component" value="Chromosome 20"/>
</dbReference>
<dbReference type="KEGG" id="nta:107822604"/>